<dbReference type="Pfam" id="PF00108">
    <property type="entry name" value="Thiolase_N"/>
    <property type="match status" value="1"/>
</dbReference>
<proteinExistence type="predicted"/>
<dbReference type="InterPro" id="IPR016039">
    <property type="entry name" value="Thiolase-like"/>
</dbReference>
<dbReference type="EMBL" id="QUMS01000002">
    <property type="protein sequence ID" value="REG08562.1"/>
    <property type="molecule type" value="Genomic_DNA"/>
</dbReference>
<dbReference type="InterPro" id="IPR055140">
    <property type="entry name" value="Thiolase_C_2"/>
</dbReference>
<dbReference type="InterPro" id="IPR020616">
    <property type="entry name" value="Thiolase_N"/>
</dbReference>
<organism evidence="3 4">
    <name type="scientific">Pelolinea submarina</name>
    <dbReference type="NCBI Taxonomy" id="913107"/>
    <lineage>
        <taxon>Bacteria</taxon>
        <taxon>Bacillati</taxon>
        <taxon>Chloroflexota</taxon>
        <taxon>Anaerolineae</taxon>
        <taxon>Anaerolineales</taxon>
        <taxon>Anaerolineaceae</taxon>
        <taxon>Pelolinea</taxon>
    </lineage>
</organism>
<dbReference type="InterPro" id="IPR002155">
    <property type="entry name" value="Thiolase"/>
</dbReference>
<protein>
    <submittedName>
        <fullName evidence="3">Acetyl-CoA C-acetyltransferase</fullName>
    </submittedName>
</protein>
<comment type="caution">
    <text evidence="3">The sequence shown here is derived from an EMBL/GenBank/DDBJ whole genome shotgun (WGS) entry which is preliminary data.</text>
</comment>
<gene>
    <name evidence="3" type="ORF">DFR64_1932</name>
</gene>
<keyword evidence="3" id="KW-0808">Transferase</keyword>
<evidence type="ECO:0000259" key="1">
    <source>
        <dbReference type="Pfam" id="PF00108"/>
    </source>
</evidence>
<evidence type="ECO:0000313" key="4">
    <source>
        <dbReference type="Proteomes" id="UP000256388"/>
    </source>
</evidence>
<evidence type="ECO:0000313" key="3">
    <source>
        <dbReference type="EMBL" id="REG08562.1"/>
    </source>
</evidence>
<feature type="domain" description="Thiolase N-terminal" evidence="1">
    <location>
        <begin position="4"/>
        <end position="180"/>
    </location>
</feature>
<dbReference type="PANTHER" id="PTHR42870">
    <property type="entry name" value="ACETYL-COA C-ACETYLTRANSFERASE"/>
    <property type="match status" value="1"/>
</dbReference>
<dbReference type="SUPFAM" id="SSF53901">
    <property type="entry name" value="Thiolase-like"/>
    <property type="match status" value="2"/>
</dbReference>
<evidence type="ECO:0000259" key="2">
    <source>
        <dbReference type="Pfam" id="PF22691"/>
    </source>
</evidence>
<reference evidence="3 4" key="1">
    <citation type="submission" date="2018-08" db="EMBL/GenBank/DDBJ databases">
        <title>Genomic Encyclopedia of Type Strains, Phase IV (KMG-IV): sequencing the most valuable type-strain genomes for metagenomic binning, comparative biology and taxonomic classification.</title>
        <authorList>
            <person name="Goeker M."/>
        </authorList>
    </citation>
    <scope>NUCLEOTIDE SEQUENCE [LARGE SCALE GENOMIC DNA]</scope>
    <source>
        <strain evidence="3 4">DSM 23923</strain>
    </source>
</reference>
<dbReference type="OrthoDB" id="9785768at2"/>
<accession>A0A347ZNS8</accession>
<dbReference type="GO" id="GO:0016747">
    <property type="term" value="F:acyltransferase activity, transferring groups other than amino-acyl groups"/>
    <property type="evidence" value="ECO:0007669"/>
    <property type="project" value="InterPro"/>
</dbReference>
<dbReference type="Pfam" id="PF22691">
    <property type="entry name" value="Thiolase_C_1"/>
    <property type="match status" value="1"/>
</dbReference>
<name>A0A347ZNS8_9CHLR</name>
<sequence>MSEVIIAGIGATPVGEHWDLSLDNLGAKAMLAAMRDAGVMRPQALYVGNLLASSISKQANLGTRLADNIGLTGIETFTAEAGEASGAAALRMGYLAVKSGLVESALVLGIEKYTDMVGPEVDAILAHSADSDFESTEGLTPNGLAGLLMQRYMDQYNAPRDAFAALPLLAHTNAVHNPLAMYRKAVDLAAYQRAPLVTPPLNLFDVAPYADGAASLLLVSDSVLFRSRQKRPVRLAASSAAIDALALHDRPDPLAFEAAALSLRKALQNAGLGWENMDLFELWDATSIYGLLALEAGGFAARGQGWRWLQESDLSLKSELPMLTMGGNKARGFPISAAGVYQAVEAVQQLRGQAGENQVPDARTAIIQALGGPASTAITHILTTL</sequence>
<dbReference type="RefSeq" id="WP_116225214.1">
    <property type="nucleotide sequence ID" value="NZ_AP018437.1"/>
</dbReference>
<dbReference type="Proteomes" id="UP000256388">
    <property type="component" value="Unassembled WGS sequence"/>
</dbReference>
<dbReference type="AlphaFoldDB" id="A0A347ZNS8"/>
<dbReference type="CDD" id="cd00829">
    <property type="entry name" value="SCP-x_thiolase"/>
    <property type="match status" value="1"/>
</dbReference>
<keyword evidence="4" id="KW-1185">Reference proteome</keyword>
<dbReference type="PANTHER" id="PTHR42870:SF1">
    <property type="entry name" value="NON-SPECIFIC LIPID-TRANSFER PROTEIN-LIKE 2"/>
    <property type="match status" value="1"/>
</dbReference>
<dbReference type="PIRSF" id="PIRSF000429">
    <property type="entry name" value="Ac-CoA_Ac_transf"/>
    <property type="match status" value="1"/>
</dbReference>
<dbReference type="Gene3D" id="3.40.47.10">
    <property type="match status" value="1"/>
</dbReference>
<feature type="domain" description="Thiolase C-terminal" evidence="2">
    <location>
        <begin position="241"/>
        <end position="383"/>
    </location>
</feature>